<dbReference type="EMBL" id="CP099427">
    <property type="protein sequence ID" value="USW58233.1"/>
    <property type="molecule type" value="Genomic_DNA"/>
</dbReference>
<accession>A0A9Q9ER58</accession>
<proteinExistence type="predicted"/>
<organism evidence="1 2">
    <name type="scientific">Septoria linicola</name>
    <dbReference type="NCBI Taxonomy" id="215465"/>
    <lineage>
        <taxon>Eukaryota</taxon>
        <taxon>Fungi</taxon>
        <taxon>Dikarya</taxon>
        <taxon>Ascomycota</taxon>
        <taxon>Pezizomycotina</taxon>
        <taxon>Dothideomycetes</taxon>
        <taxon>Dothideomycetidae</taxon>
        <taxon>Mycosphaerellales</taxon>
        <taxon>Mycosphaerellaceae</taxon>
        <taxon>Septoria</taxon>
    </lineage>
</organism>
<name>A0A9Q9ER58_9PEZI</name>
<dbReference type="AlphaFoldDB" id="A0A9Q9ER58"/>
<protein>
    <submittedName>
        <fullName evidence="1">Uncharacterized protein</fullName>
    </submittedName>
</protein>
<dbReference type="Proteomes" id="UP001056384">
    <property type="component" value="Chromosome 10"/>
</dbReference>
<sequence>MSHESDMTVRLSIPLILAQVVKTRRHLGDARKYVHRILSDLFEIECSICHCKHNYSLPINDIATEEEDLSTDKWSIEYDADVTPSPQEVSSLGDDPAHISFRGLRLISPVLALTELRSVSPRRKKSEHIHATTPLNETSAVLYRVQQSQKTITIIGGTDEARSFLYASSTSRMNVHVDSTTGAFAEDVYSRVNRLLETCARQYDFLTGCLKSDRVFDIFSMSQPMQQTHEDEEDEYDNELFCGRHAFDSAMNFDQAPSTLDPAQGEAWVDVVVKTVIGCRKASESYFNWQLSSHGDFTGPGFGPMDLLFALGVEHSTTDFYKTRLAARSGRHNEAIAEAVTAISIGNPLGALALHVANAALSAADPESLRDRVKLRLLTGGYGLHPREYTRRALAAIGAEGVKDVEEVEPAKGIDGIFHLKIWKPSS</sequence>
<reference evidence="1" key="1">
    <citation type="submission" date="2022-06" db="EMBL/GenBank/DDBJ databases">
        <title>Complete genome sequences of two strains of the flax pathogen Septoria linicola.</title>
        <authorList>
            <person name="Lapalu N."/>
            <person name="Simon A."/>
            <person name="Demenou B."/>
            <person name="Paumier D."/>
            <person name="Guillot M.-P."/>
            <person name="Gout L."/>
            <person name="Valade R."/>
        </authorList>
    </citation>
    <scope>NUCLEOTIDE SEQUENCE</scope>
    <source>
        <strain evidence="1">SE15195</strain>
    </source>
</reference>
<evidence type="ECO:0000313" key="1">
    <source>
        <dbReference type="EMBL" id="USW58233.1"/>
    </source>
</evidence>
<gene>
    <name evidence="1" type="ORF">Slin15195_G115520</name>
</gene>
<evidence type="ECO:0000313" key="2">
    <source>
        <dbReference type="Proteomes" id="UP001056384"/>
    </source>
</evidence>
<keyword evidence="2" id="KW-1185">Reference proteome</keyword>